<gene>
    <name evidence="2" type="ORF">D777_01581</name>
</gene>
<dbReference type="PANTHER" id="PTHR43682">
    <property type="entry name" value="LACTATE UTILIZATION PROTEIN C"/>
    <property type="match status" value="1"/>
</dbReference>
<evidence type="ECO:0000259" key="1">
    <source>
        <dbReference type="Pfam" id="PF02589"/>
    </source>
</evidence>
<dbReference type="RefSeq" id="WP_036129913.1">
    <property type="nucleotide sequence ID" value="NZ_ANIE01000004.1"/>
</dbReference>
<reference evidence="2 3" key="1">
    <citation type="submission" date="2012-12" db="EMBL/GenBank/DDBJ databases">
        <title>Genome assembly of Marinobacter sp. AK21.</title>
        <authorList>
            <person name="Khatri I."/>
            <person name="Kumar R."/>
            <person name="Vaidya B."/>
            <person name="Subramanian S."/>
            <person name="Pinnaka A."/>
        </authorList>
    </citation>
    <scope>NUCLEOTIDE SEQUENCE [LARGE SCALE GENOMIC DNA]</scope>
    <source>
        <strain evidence="2 3">AK21</strain>
    </source>
</reference>
<comment type="caution">
    <text evidence="2">The sequence shown here is derived from an EMBL/GenBank/DDBJ whole genome shotgun (WGS) entry which is preliminary data.</text>
</comment>
<dbReference type="PATRIC" id="fig|1137280.3.peg.1393"/>
<feature type="domain" description="LUD" evidence="1">
    <location>
        <begin position="40"/>
        <end position="217"/>
    </location>
</feature>
<keyword evidence="3" id="KW-1185">Reference proteome</keyword>
<dbReference type="AlphaFoldDB" id="A0A072NFK6"/>
<evidence type="ECO:0000313" key="3">
    <source>
        <dbReference type="Proteomes" id="UP000035057"/>
    </source>
</evidence>
<name>A0A072NFK6_9GAMM</name>
<dbReference type="STRING" id="1137280.D777_01581"/>
<proteinExistence type="predicted"/>
<dbReference type="InterPro" id="IPR037171">
    <property type="entry name" value="NagB/RpiA_transferase-like"/>
</dbReference>
<dbReference type="EMBL" id="ANIE01000004">
    <property type="protein sequence ID" value="KEF31895.1"/>
    <property type="molecule type" value="Genomic_DNA"/>
</dbReference>
<dbReference type="Gene3D" id="3.40.50.10420">
    <property type="entry name" value="NagB/RpiA/CoA transferase-like"/>
    <property type="match status" value="1"/>
</dbReference>
<protein>
    <recommendedName>
        <fullName evidence="1">LUD domain-containing protein</fullName>
    </recommendedName>
</protein>
<dbReference type="InterPro" id="IPR024185">
    <property type="entry name" value="FTHF_cligase-like_sf"/>
</dbReference>
<accession>A0A072NFK6</accession>
<dbReference type="Pfam" id="PF02589">
    <property type="entry name" value="LUD_dom"/>
    <property type="match status" value="1"/>
</dbReference>
<dbReference type="InterPro" id="IPR003741">
    <property type="entry name" value="LUD_dom"/>
</dbReference>
<dbReference type="Proteomes" id="UP000035057">
    <property type="component" value="Unassembled WGS sequence"/>
</dbReference>
<dbReference type="SUPFAM" id="SSF100950">
    <property type="entry name" value="NagB/RpiA/CoA transferase-like"/>
    <property type="match status" value="1"/>
</dbReference>
<dbReference type="OrthoDB" id="9794157at2"/>
<dbReference type="PANTHER" id="PTHR43682:SF1">
    <property type="entry name" value="LACTATE UTILIZATION PROTEIN C"/>
    <property type="match status" value="1"/>
</dbReference>
<sequence>MSSRNTILQRLRNRSGGTLSAPECDFSVLKRPDWSTAERLDRFEQMIESVHGEVHRCTEDSWVDRLAEVLTTRGARNLLIPKEHSIGLRLRTEAQREDLPNLLIYDEPIESWQSVLFNDVDASITSTRGGIAETGSLILWPTPDEPRLMSLVAPIHIAVLRADELYTTLHDAMRAQNWASGMPTNALLISGPSKTADIEQTLAYGVHGPKELIVLVIE</sequence>
<organism evidence="2 3">
    <name type="scientific">Marinobacter nitratireducens</name>
    <dbReference type="NCBI Taxonomy" id="1137280"/>
    <lineage>
        <taxon>Bacteria</taxon>
        <taxon>Pseudomonadati</taxon>
        <taxon>Pseudomonadota</taxon>
        <taxon>Gammaproteobacteria</taxon>
        <taxon>Pseudomonadales</taxon>
        <taxon>Marinobacteraceae</taxon>
        <taxon>Marinobacter</taxon>
    </lineage>
</organism>
<evidence type="ECO:0000313" key="2">
    <source>
        <dbReference type="EMBL" id="KEF31895.1"/>
    </source>
</evidence>